<gene>
    <name evidence="2" type="ORF">O9K51_04255</name>
</gene>
<dbReference type="AlphaFoldDB" id="A0AB34FWR7"/>
<proteinExistence type="predicted"/>
<dbReference type="Proteomes" id="UP001163105">
    <property type="component" value="Unassembled WGS sequence"/>
</dbReference>
<feature type="compositionally biased region" description="Low complexity" evidence="1">
    <location>
        <begin position="102"/>
        <end position="123"/>
    </location>
</feature>
<sequence>MDSVHSLAEAAINSAPARQDALHRSSDAPGPIPAPAPPPAPGHTLAQHQTPSGLASSLSPALSPASIPRPDDTPSRPPLFSPTNSTIHLPHPGSPPPRKDTTSSISTQATTATMASTETNNTSYSADTSPSLHQSIFSVKDGADVSNTRRTSRRRTGPLSQQSRERAALIRKLGACADCRRRRVACHPSHHNLTWEDLVSKFHRSHSPSIQDIAPSYTAGRALSPTGSLAASQAAYAGDLQDMDIDSGTPSHHQPGRPSLSEARIRTPLPSGPRLEKSLSLPGIESLKNELQGNVPRMLSTANRGRYNAVHALLLFWQDDDDAAIVQGAVKELADVFDKYYHYTFQVQTIPSSSDGCKSSWRWLSRQLNEFAEDRDQRDVLKIVYYAGHTYLDGNREMILARYATLAPLTIAASLTQASSRDGTKASTIRWNGIQQILEEACADTLIIMDAAYYPSSRMVRQKGVLELIAASVSEEHVTALGRCVFTRALVDQLRTRATRSTPLSAVELHSILLASYPKMIQDRNPERETLTSFPAPLHTMMSGNSRLPSIFLCPVYQSSPLRNSFSYENSPQLHLSIKLLDDNVDIDSWNEWLRLMPDGIKDVKVDGPFRTSFR</sequence>
<evidence type="ECO:0000313" key="2">
    <source>
        <dbReference type="EMBL" id="KAJ6443076.1"/>
    </source>
</evidence>
<keyword evidence="3" id="KW-1185">Reference proteome</keyword>
<comment type="caution">
    <text evidence="2">The sequence shown here is derived from an EMBL/GenBank/DDBJ whole genome shotgun (WGS) entry which is preliminary data.</text>
</comment>
<feature type="region of interest" description="Disordered" evidence="1">
    <location>
        <begin position="1"/>
        <end position="165"/>
    </location>
</feature>
<protein>
    <submittedName>
        <fullName evidence="2">Acetamidase</fullName>
    </submittedName>
</protein>
<organism evidence="2 3">
    <name type="scientific">Purpureocillium lavendulum</name>
    <dbReference type="NCBI Taxonomy" id="1247861"/>
    <lineage>
        <taxon>Eukaryota</taxon>
        <taxon>Fungi</taxon>
        <taxon>Dikarya</taxon>
        <taxon>Ascomycota</taxon>
        <taxon>Pezizomycotina</taxon>
        <taxon>Sordariomycetes</taxon>
        <taxon>Hypocreomycetidae</taxon>
        <taxon>Hypocreales</taxon>
        <taxon>Ophiocordycipitaceae</taxon>
        <taxon>Purpureocillium</taxon>
    </lineage>
</organism>
<accession>A0AB34FWR7</accession>
<dbReference type="EMBL" id="JAQHRD010000003">
    <property type="protein sequence ID" value="KAJ6443076.1"/>
    <property type="molecule type" value="Genomic_DNA"/>
</dbReference>
<name>A0AB34FWR7_9HYPO</name>
<feature type="region of interest" description="Disordered" evidence="1">
    <location>
        <begin position="241"/>
        <end position="278"/>
    </location>
</feature>
<feature type="compositionally biased region" description="Polar residues" evidence="1">
    <location>
        <begin position="124"/>
        <end position="137"/>
    </location>
</feature>
<evidence type="ECO:0000256" key="1">
    <source>
        <dbReference type="SAM" id="MobiDB-lite"/>
    </source>
</evidence>
<reference evidence="2" key="1">
    <citation type="submission" date="2023-01" db="EMBL/GenBank/DDBJ databases">
        <title>The growth and conidiation of Purpureocillium lavendulum are regulated by nitrogen source and histone H3K14 acetylation.</title>
        <authorList>
            <person name="Tang P."/>
            <person name="Han J."/>
            <person name="Zhang C."/>
            <person name="Tang P."/>
            <person name="Qi F."/>
            <person name="Zhang K."/>
            <person name="Liang L."/>
        </authorList>
    </citation>
    <scope>NUCLEOTIDE SEQUENCE</scope>
    <source>
        <strain evidence="2">YMF1.00683</strain>
    </source>
</reference>
<feature type="compositionally biased region" description="Low complexity" evidence="1">
    <location>
        <begin position="51"/>
        <end position="66"/>
    </location>
</feature>
<evidence type="ECO:0000313" key="3">
    <source>
        <dbReference type="Proteomes" id="UP001163105"/>
    </source>
</evidence>
<feature type="compositionally biased region" description="Pro residues" evidence="1">
    <location>
        <begin position="30"/>
        <end position="41"/>
    </location>
</feature>